<organism evidence="2 3">
    <name type="scientific">Aminobacter niigataensis</name>
    <dbReference type="NCBI Taxonomy" id="83265"/>
    <lineage>
        <taxon>Bacteria</taxon>
        <taxon>Pseudomonadati</taxon>
        <taxon>Pseudomonadota</taxon>
        <taxon>Alphaproteobacteria</taxon>
        <taxon>Hyphomicrobiales</taxon>
        <taxon>Phyllobacteriaceae</taxon>
        <taxon>Aminobacter</taxon>
    </lineage>
</organism>
<protein>
    <submittedName>
        <fullName evidence="2">Uncharacterized protein</fullName>
    </submittedName>
</protein>
<comment type="caution">
    <text evidence="2">The sequence shown here is derived from an EMBL/GenBank/DDBJ whole genome shotgun (WGS) entry which is preliminary data.</text>
</comment>
<keyword evidence="3" id="KW-1185">Reference proteome</keyword>
<reference evidence="2 3" key="1">
    <citation type="submission" date="2020-08" db="EMBL/GenBank/DDBJ databases">
        <title>Genomic Encyclopedia of Type Strains, Phase IV (KMG-IV): sequencing the most valuable type-strain genomes for metagenomic binning, comparative biology and taxonomic classification.</title>
        <authorList>
            <person name="Goeker M."/>
        </authorList>
    </citation>
    <scope>NUCLEOTIDE SEQUENCE [LARGE SCALE GENOMIC DNA]</scope>
    <source>
        <strain evidence="2 3">DSM 7050</strain>
    </source>
</reference>
<evidence type="ECO:0000256" key="1">
    <source>
        <dbReference type="SAM" id="MobiDB-lite"/>
    </source>
</evidence>
<proteinExistence type="predicted"/>
<dbReference type="Proteomes" id="UP000539538">
    <property type="component" value="Unassembled WGS sequence"/>
</dbReference>
<accession>A0ABR6L1F0</accession>
<name>A0ABR6L1F0_9HYPH</name>
<evidence type="ECO:0000313" key="3">
    <source>
        <dbReference type="Proteomes" id="UP000539538"/>
    </source>
</evidence>
<feature type="region of interest" description="Disordered" evidence="1">
    <location>
        <begin position="101"/>
        <end position="123"/>
    </location>
</feature>
<dbReference type="EMBL" id="JACHOT010000002">
    <property type="protein sequence ID" value="MBB4650632.1"/>
    <property type="molecule type" value="Genomic_DNA"/>
</dbReference>
<gene>
    <name evidence="2" type="ORF">GGQ99_002387</name>
</gene>
<sequence>MSSSIRGAAIATCTGSSVTIVAGMGGATKIPACGIGADMACWTGMEGAAAAMSACGTGLAGRATEAVVSFDGPDDMMSLSPMLEVQPAKARLARTIADAAEKRIGTRTQEQLGSEADSPPLPH</sequence>
<evidence type="ECO:0000313" key="2">
    <source>
        <dbReference type="EMBL" id="MBB4650632.1"/>
    </source>
</evidence>